<organism evidence="2 3">
    <name type="scientific">Massariosphaeria phaeospora</name>
    <dbReference type="NCBI Taxonomy" id="100035"/>
    <lineage>
        <taxon>Eukaryota</taxon>
        <taxon>Fungi</taxon>
        <taxon>Dikarya</taxon>
        <taxon>Ascomycota</taxon>
        <taxon>Pezizomycotina</taxon>
        <taxon>Dothideomycetes</taxon>
        <taxon>Pleosporomycetidae</taxon>
        <taxon>Pleosporales</taxon>
        <taxon>Pleosporales incertae sedis</taxon>
        <taxon>Massariosphaeria</taxon>
    </lineage>
</organism>
<sequence>MRFQLALVALLPIVFSAPAGKRRADVYDSNVVTKAAPAAVQPRACNDDGEDLSIVCYQSYNADKIVENEK</sequence>
<accession>A0A7C8MQY2</accession>
<dbReference type="Proteomes" id="UP000481861">
    <property type="component" value="Unassembled WGS sequence"/>
</dbReference>
<proteinExistence type="predicted"/>
<feature type="chain" id="PRO_5028938125" evidence="1">
    <location>
        <begin position="17"/>
        <end position="70"/>
    </location>
</feature>
<evidence type="ECO:0000313" key="2">
    <source>
        <dbReference type="EMBL" id="KAF2872825.1"/>
    </source>
</evidence>
<gene>
    <name evidence="2" type="ORF">BDV95DRAFT_605418</name>
</gene>
<keyword evidence="3" id="KW-1185">Reference proteome</keyword>
<evidence type="ECO:0000313" key="3">
    <source>
        <dbReference type="Proteomes" id="UP000481861"/>
    </source>
</evidence>
<name>A0A7C8MQY2_9PLEO</name>
<keyword evidence="1" id="KW-0732">Signal</keyword>
<comment type="caution">
    <text evidence="2">The sequence shown here is derived from an EMBL/GenBank/DDBJ whole genome shotgun (WGS) entry which is preliminary data.</text>
</comment>
<reference evidence="2 3" key="1">
    <citation type="submission" date="2020-01" db="EMBL/GenBank/DDBJ databases">
        <authorList>
            <consortium name="DOE Joint Genome Institute"/>
            <person name="Haridas S."/>
            <person name="Albert R."/>
            <person name="Binder M."/>
            <person name="Bloem J."/>
            <person name="Labutti K."/>
            <person name="Salamov A."/>
            <person name="Andreopoulos B."/>
            <person name="Baker S.E."/>
            <person name="Barry K."/>
            <person name="Bills G."/>
            <person name="Bluhm B.H."/>
            <person name="Cannon C."/>
            <person name="Castanera R."/>
            <person name="Culley D.E."/>
            <person name="Daum C."/>
            <person name="Ezra D."/>
            <person name="Gonzalez J.B."/>
            <person name="Henrissat B."/>
            <person name="Kuo A."/>
            <person name="Liang C."/>
            <person name="Lipzen A."/>
            <person name="Lutzoni F."/>
            <person name="Magnuson J."/>
            <person name="Mondo S."/>
            <person name="Nolan M."/>
            <person name="Ohm R."/>
            <person name="Pangilinan J."/>
            <person name="Park H.-J.H."/>
            <person name="Ramirez L."/>
            <person name="Alfaro M."/>
            <person name="Sun H."/>
            <person name="Tritt A."/>
            <person name="Yoshinaga Y."/>
            <person name="Zwiers L.-H.L."/>
            <person name="Turgeon B.G."/>
            <person name="Goodwin S.B."/>
            <person name="Spatafora J.W."/>
            <person name="Crous P.W."/>
            <person name="Grigoriev I.V."/>
        </authorList>
    </citation>
    <scope>NUCLEOTIDE SEQUENCE [LARGE SCALE GENOMIC DNA]</scope>
    <source>
        <strain evidence="2 3">CBS 611.86</strain>
    </source>
</reference>
<protein>
    <submittedName>
        <fullName evidence="2">Uncharacterized protein</fullName>
    </submittedName>
</protein>
<feature type="signal peptide" evidence="1">
    <location>
        <begin position="1"/>
        <end position="16"/>
    </location>
</feature>
<dbReference type="EMBL" id="JAADJZ010000008">
    <property type="protein sequence ID" value="KAF2872825.1"/>
    <property type="molecule type" value="Genomic_DNA"/>
</dbReference>
<evidence type="ECO:0000256" key="1">
    <source>
        <dbReference type="SAM" id="SignalP"/>
    </source>
</evidence>
<dbReference type="AlphaFoldDB" id="A0A7C8MQY2"/>